<feature type="domain" description="Peptidase metallopeptidase" evidence="10">
    <location>
        <begin position="32"/>
        <end position="172"/>
    </location>
</feature>
<dbReference type="PANTHER" id="PTHR38340">
    <property type="entry name" value="S-LAYER PROTEIN"/>
    <property type="match status" value="1"/>
</dbReference>
<keyword evidence="9" id="KW-0862">Zinc</keyword>
<dbReference type="GO" id="GO:0006508">
    <property type="term" value="P:proteolysis"/>
    <property type="evidence" value="ECO:0007669"/>
    <property type="project" value="UniProtKB-KW"/>
</dbReference>
<name>A0A4Q9GR34_9HYPH</name>
<evidence type="ECO:0000256" key="5">
    <source>
        <dbReference type="ARBA" id="ARBA00022670"/>
    </source>
</evidence>
<keyword evidence="12" id="KW-1185">Reference proteome</keyword>
<dbReference type="GO" id="GO:0031012">
    <property type="term" value="C:extracellular matrix"/>
    <property type="evidence" value="ECO:0007669"/>
    <property type="project" value="InterPro"/>
</dbReference>
<dbReference type="InterPro" id="IPR013858">
    <property type="entry name" value="Peptidase_M10B_C"/>
</dbReference>
<comment type="similarity">
    <text evidence="3">Belongs to the peptidase M10B family.</text>
</comment>
<dbReference type="InterPro" id="IPR006026">
    <property type="entry name" value="Peptidase_Metallo"/>
</dbReference>
<evidence type="ECO:0000256" key="9">
    <source>
        <dbReference type="ARBA" id="ARBA00022833"/>
    </source>
</evidence>
<dbReference type="PANTHER" id="PTHR38340:SF1">
    <property type="entry name" value="S-LAYER PROTEIN"/>
    <property type="match status" value="1"/>
</dbReference>
<dbReference type="Gene3D" id="2.150.10.10">
    <property type="entry name" value="Serralysin-like metalloprotease, C-terminal"/>
    <property type="match status" value="2"/>
</dbReference>
<protein>
    <submittedName>
        <fullName evidence="11">Flagellar biosynthesis protein FlgM</fullName>
    </submittedName>
</protein>
<evidence type="ECO:0000256" key="4">
    <source>
        <dbReference type="ARBA" id="ARBA00022525"/>
    </source>
</evidence>
<keyword evidence="8" id="KW-0378">Hydrolase</keyword>
<dbReference type="InterPro" id="IPR001343">
    <property type="entry name" value="Hemolysn_Ca-bd"/>
</dbReference>
<reference evidence="11 12" key="1">
    <citation type="submission" date="2019-02" db="EMBL/GenBank/DDBJ databases">
        <title>Hansschlegelia quercus sp. nov., a novel methylotrophic bacterium from buds of oak (Quercus robur L.).</title>
        <authorList>
            <person name="Agafonova N.V."/>
            <person name="Kaparullina E.N."/>
            <person name="Grouzdev D.S."/>
            <person name="Doronina N.V."/>
        </authorList>
    </citation>
    <scope>NUCLEOTIDE SEQUENCE [LARGE SCALE GENOMIC DNA]</scope>
    <source>
        <strain evidence="11 12">Dub</strain>
    </source>
</reference>
<keyword evidence="11" id="KW-0966">Cell projection</keyword>
<keyword evidence="11" id="KW-0969">Cilium</keyword>
<keyword evidence="4" id="KW-0964">Secreted</keyword>
<keyword evidence="7" id="KW-0677">Repeat</keyword>
<dbReference type="Gene3D" id="3.40.390.10">
    <property type="entry name" value="Collagenase (Catalytic Domain)"/>
    <property type="match status" value="1"/>
</dbReference>
<evidence type="ECO:0000259" key="10">
    <source>
        <dbReference type="SMART" id="SM00235"/>
    </source>
</evidence>
<sequence>MRKGSAMALPVFSNDQIADQLVRGYWEDQGGIPVFWSSQTLTVSLTALTGAGQTLARAALQVWSDATGFAFVETTQAGASITFDDNQPGAYGGSAYMSDGEIVSAEVNVSTNWLAAYGTSLNSYSFQTYIHEIGHALGLGHAGNYNGDAQYPEDALFMNDSWQATVMSYFSQDDNTSVDASFAFVVTPQADIVAMQAIYDWSSSARSGATVYGFNSTAGNVLFDATQFSDVAYTIVDSGGNDTLDYSGFAADQVIDLRQEAFSDIGGLVGNVAIGRGTVIENAIGGSGDDRLVGNSAVNVLKGGAGDDVYVVQTSGDSAVEANGAGNDRVESSVSYSLAKQYIEALTLTGTAAINATGNSLANTIIGNSARNVIDGGSGRDTMVGGGGDDDYVVQNAHDRVIELNGQGDDRVLSKVSFSLANQYIERLQLIGSADIAGTGNSLKNTIVGNAGDNLIDGGKRADHLAGGAGHDTFAFTTALGAKNVDIITDFNAVDDTIRLENAVFAGLSTGALGKSAFYAGTAAHDSSDRIIYNATSGGLFFDRDGTGATYTAVQFATLENHATTTAADFIVV</sequence>
<dbReference type="InterPro" id="IPR024079">
    <property type="entry name" value="MetalloPept_cat_dom_sf"/>
</dbReference>
<dbReference type="GO" id="GO:0008270">
    <property type="term" value="F:zinc ion binding"/>
    <property type="evidence" value="ECO:0007669"/>
    <property type="project" value="InterPro"/>
</dbReference>
<dbReference type="GO" id="GO:0005615">
    <property type="term" value="C:extracellular space"/>
    <property type="evidence" value="ECO:0007669"/>
    <property type="project" value="InterPro"/>
</dbReference>
<evidence type="ECO:0000256" key="3">
    <source>
        <dbReference type="ARBA" id="ARBA00009490"/>
    </source>
</evidence>
<dbReference type="OrthoDB" id="223957at2"/>
<dbReference type="CDD" id="cd04277">
    <property type="entry name" value="ZnMc_serralysin_like"/>
    <property type="match status" value="1"/>
</dbReference>
<keyword evidence="6" id="KW-0479">Metal-binding</keyword>
<comment type="subcellular location">
    <subcellularLocation>
        <location evidence="2">Secreted</location>
    </subcellularLocation>
</comment>
<dbReference type="EMBL" id="SIUB01000002">
    <property type="protein sequence ID" value="TBN54530.1"/>
    <property type="molecule type" value="Genomic_DNA"/>
</dbReference>
<evidence type="ECO:0000256" key="8">
    <source>
        <dbReference type="ARBA" id="ARBA00022801"/>
    </source>
</evidence>
<dbReference type="InterPro" id="IPR001818">
    <property type="entry name" value="Pept_M10_metallopeptidase"/>
</dbReference>
<evidence type="ECO:0000256" key="6">
    <source>
        <dbReference type="ARBA" id="ARBA00022723"/>
    </source>
</evidence>
<evidence type="ECO:0000256" key="2">
    <source>
        <dbReference type="ARBA" id="ARBA00004613"/>
    </source>
</evidence>
<accession>A0A4Q9GR34</accession>
<dbReference type="Pfam" id="PF00353">
    <property type="entry name" value="HemolysinCabind"/>
    <property type="match status" value="3"/>
</dbReference>
<dbReference type="SMART" id="SM00235">
    <property type="entry name" value="ZnMc"/>
    <property type="match status" value="1"/>
</dbReference>
<dbReference type="Proteomes" id="UP000291613">
    <property type="component" value="Unassembled WGS sequence"/>
</dbReference>
<dbReference type="SUPFAM" id="SSF55486">
    <property type="entry name" value="Metalloproteases ('zincins'), catalytic domain"/>
    <property type="match status" value="1"/>
</dbReference>
<evidence type="ECO:0000256" key="7">
    <source>
        <dbReference type="ARBA" id="ARBA00022737"/>
    </source>
</evidence>
<evidence type="ECO:0000313" key="12">
    <source>
        <dbReference type="Proteomes" id="UP000291613"/>
    </source>
</evidence>
<dbReference type="InterPro" id="IPR034033">
    <property type="entry name" value="Serralysin-like"/>
</dbReference>
<dbReference type="InterPro" id="IPR011049">
    <property type="entry name" value="Serralysin-like_metalloprot_C"/>
</dbReference>
<keyword evidence="11" id="KW-0282">Flagellum</keyword>
<evidence type="ECO:0000313" key="11">
    <source>
        <dbReference type="EMBL" id="TBN54530.1"/>
    </source>
</evidence>
<comment type="caution">
    <text evidence="11">The sequence shown here is derived from an EMBL/GenBank/DDBJ whole genome shotgun (WGS) entry which is preliminary data.</text>
</comment>
<dbReference type="GO" id="GO:0004222">
    <property type="term" value="F:metalloendopeptidase activity"/>
    <property type="evidence" value="ECO:0007669"/>
    <property type="project" value="InterPro"/>
</dbReference>
<organism evidence="11 12">
    <name type="scientific">Hansschlegelia quercus</name>
    <dbReference type="NCBI Taxonomy" id="2528245"/>
    <lineage>
        <taxon>Bacteria</taxon>
        <taxon>Pseudomonadati</taxon>
        <taxon>Pseudomonadota</taxon>
        <taxon>Alphaproteobacteria</taxon>
        <taxon>Hyphomicrobiales</taxon>
        <taxon>Methylopilaceae</taxon>
        <taxon>Hansschlegelia</taxon>
    </lineage>
</organism>
<proteinExistence type="inferred from homology"/>
<dbReference type="GO" id="GO:0005509">
    <property type="term" value="F:calcium ion binding"/>
    <property type="evidence" value="ECO:0007669"/>
    <property type="project" value="InterPro"/>
</dbReference>
<dbReference type="SUPFAM" id="SSF51120">
    <property type="entry name" value="beta-Roll"/>
    <property type="match status" value="2"/>
</dbReference>
<dbReference type="PRINTS" id="PR00313">
    <property type="entry name" value="CABNDNGRPT"/>
</dbReference>
<dbReference type="AlphaFoldDB" id="A0A4Q9GR34"/>
<keyword evidence="5" id="KW-0645">Protease</keyword>
<gene>
    <name evidence="11" type="ORF">EYR15_06800</name>
</gene>
<dbReference type="InterPro" id="IPR050557">
    <property type="entry name" value="RTX_toxin/Mannuronan_C5-epim"/>
</dbReference>
<comment type="cofactor">
    <cofactor evidence="1">
        <name>Ca(2+)</name>
        <dbReference type="ChEBI" id="CHEBI:29108"/>
    </cofactor>
</comment>
<dbReference type="Pfam" id="PF08548">
    <property type="entry name" value="Peptidase_M10_C"/>
    <property type="match status" value="1"/>
</dbReference>
<evidence type="ECO:0000256" key="1">
    <source>
        <dbReference type="ARBA" id="ARBA00001913"/>
    </source>
</evidence>
<dbReference type="Pfam" id="PF00413">
    <property type="entry name" value="Peptidase_M10"/>
    <property type="match status" value="1"/>
</dbReference>